<keyword evidence="2" id="KW-1185">Reference proteome</keyword>
<dbReference type="Proteomes" id="UP000228934">
    <property type="component" value="Unassembled WGS sequence"/>
</dbReference>
<organism evidence="1 2">
    <name type="scientific">Aquarana catesbeiana</name>
    <name type="common">American bullfrog</name>
    <name type="synonym">Rana catesbeiana</name>
    <dbReference type="NCBI Taxonomy" id="8400"/>
    <lineage>
        <taxon>Eukaryota</taxon>
        <taxon>Metazoa</taxon>
        <taxon>Chordata</taxon>
        <taxon>Craniata</taxon>
        <taxon>Vertebrata</taxon>
        <taxon>Euteleostomi</taxon>
        <taxon>Amphibia</taxon>
        <taxon>Batrachia</taxon>
        <taxon>Anura</taxon>
        <taxon>Neobatrachia</taxon>
        <taxon>Ranoidea</taxon>
        <taxon>Ranidae</taxon>
        <taxon>Aquarana</taxon>
    </lineage>
</organism>
<dbReference type="OrthoDB" id="44867at2759"/>
<evidence type="ECO:0000313" key="1">
    <source>
        <dbReference type="EMBL" id="PIO26189.1"/>
    </source>
</evidence>
<name>A0A2G9RE93_AQUCT</name>
<accession>A0A2G9RE93</accession>
<protein>
    <submittedName>
        <fullName evidence="1">Uncharacterized protein</fullName>
    </submittedName>
</protein>
<dbReference type="AlphaFoldDB" id="A0A2G9RE93"/>
<dbReference type="EMBL" id="KV950417">
    <property type="protein sequence ID" value="PIO26189.1"/>
    <property type="molecule type" value="Genomic_DNA"/>
</dbReference>
<proteinExistence type="predicted"/>
<evidence type="ECO:0000313" key="2">
    <source>
        <dbReference type="Proteomes" id="UP000228934"/>
    </source>
</evidence>
<gene>
    <name evidence="1" type="ORF">AB205_0115840</name>
</gene>
<sequence length="71" mass="8265">MPDALNNSCKNVHFVKENVTRGRVSFVIDSIKWFSEIGFFFKLDSTCGICEFLRTEQFVEKNCLAQKKKKI</sequence>
<reference evidence="2" key="1">
    <citation type="journal article" date="2017" name="Nat. Commun.">
        <title>The North American bullfrog draft genome provides insight into hormonal regulation of long noncoding RNA.</title>
        <authorList>
            <person name="Hammond S.A."/>
            <person name="Warren R.L."/>
            <person name="Vandervalk B.P."/>
            <person name="Kucuk E."/>
            <person name="Khan H."/>
            <person name="Gibb E.A."/>
            <person name="Pandoh P."/>
            <person name="Kirk H."/>
            <person name="Zhao Y."/>
            <person name="Jones M."/>
            <person name="Mungall A.J."/>
            <person name="Coope R."/>
            <person name="Pleasance S."/>
            <person name="Moore R.A."/>
            <person name="Holt R.A."/>
            <person name="Round J.M."/>
            <person name="Ohora S."/>
            <person name="Walle B.V."/>
            <person name="Veldhoen N."/>
            <person name="Helbing C.C."/>
            <person name="Birol I."/>
        </authorList>
    </citation>
    <scope>NUCLEOTIDE SEQUENCE [LARGE SCALE GENOMIC DNA]</scope>
</reference>